<feature type="transmembrane region" description="Helical" evidence="1">
    <location>
        <begin position="31"/>
        <end position="52"/>
    </location>
</feature>
<feature type="domain" description="Ferrous iron transport protein B C-terminal" evidence="2">
    <location>
        <begin position="35"/>
        <end position="83"/>
    </location>
</feature>
<keyword evidence="1" id="KW-0472">Membrane</keyword>
<feature type="transmembrane region" description="Helical" evidence="1">
    <location>
        <begin position="186"/>
        <end position="204"/>
    </location>
</feature>
<feature type="transmembrane region" description="Helical" evidence="1">
    <location>
        <begin position="7"/>
        <end position="25"/>
    </location>
</feature>
<sequence length="249" mass="26793">MCGGGFPTLIAIISMFFVGAAAGAWQSISSTLLLTGVIVLGVVMTFLVSRLLSKTILKGIPSSFTLELPPYRKPQIGKVIVRSIFDRTLFVLGRAVAVAAPAGLIIWLMANVQMGGVSLLAHCAGFLDPFAHLIGMDGVILLAFILGFPANEIVVPIMIMAYMSAGSIMEFSSLVQLKELLVQNGWTWLTAVCTMLFCLMHWPCSTTCMTIKKETQSLRWTLVSFAVPTLFGIVICFIVATTARLLGLA</sequence>
<dbReference type="InterPro" id="IPR011642">
    <property type="entry name" value="Gate_dom"/>
</dbReference>
<dbReference type="GO" id="GO:0005886">
    <property type="term" value="C:plasma membrane"/>
    <property type="evidence" value="ECO:0007669"/>
    <property type="project" value="TreeGrafter"/>
</dbReference>
<feature type="transmembrane region" description="Helical" evidence="1">
    <location>
        <begin position="88"/>
        <end position="110"/>
    </location>
</feature>
<feature type="transmembrane region" description="Helical" evidence="1">
    <location>
        <begin position="225"/>
        <end position="246"/>
    </location>
</feature>
<evidence type="ECO:0000259" key="2">
    <source>
        <dbReference type="Pfam" id="PF07664"/>
    </source>
</evidence>
<keyword evidence="1" id="KW-1133">Transmembrane helix</keyword>
<feature type="transmembrane region" description="Helical" evidence="1">
    <location>
        <begin position="130"/>
        <end position="148"/>
    </location>
</feature>
<dbReference type="Pfam" id="PF07670">
    <property type="entry name" value="Gate"/>
    <property type="match status" value="1"/>
</dbReference>
<evidence type="ECO:0000256" key="1">
    <source>
        <dbReference type="SAM" id="Phobius"/>
    </source>
</evidence>
<dbReference type="PANTHER" id="PTHR43185:SF2">
    <property type="entry name" value="FERROUS IRON TRANSPORT PROTEIN B"/>
    <property type="match status" value="1"/>
</dbReference>
<dbReference type="PANTHER" id="PTHR43185">
    <property type="entry name" value="FERROUS IRON TRANSPORT PROTEIN B"/>
    <property type="match status" value="1"/>
</dbReference>
<dbReference type="AlphaFoldDB" id="A0A1C6GUV1"/>
<keyword evidence="1" id="KW-0812">Transmembrane</keyword>
<dbReference type="InterPro" id="IPR050860">
    <property type="entry name" value="FeoB_GTPase"/>
</dbReference>
<dbReference type="InterPro" id="IPR011640">
    <property type="entry name" value="Fe2_transport_prot_B_C"/>
</dbReference>
<dbReference type="GO" id="GO:0015093">
    <property type="term" value="F:ferrous iron transmembrane transporter activity"/>
    <property type="evidence" value="ECO:0007669"/>
    <property type="project" value="InterPro"/>
</dbReference>
<reference evidence="4" key="1">
    <citation type="submission" date="2015-09" db="EMBL/GenBank/DDBJ databases">
        <authorList>
            <consortium name="Pathogen Informatics"/>
        </authorList>
    </citation>
    <scope>NUCLEOTIDE SEQUENCE</scope>
    <source>
        <strain evidence="4">2789STDY5834896</strain>
    </source>
</reference>
<protein>
    <submittedName>
        <fullName evidence="4">Fe2+ transport system protein B</fullName>
    </submittedName>
</protein>
<evidence type="ECO:0000313" key="4">
    <source>
        <dbReference type="EMBL" id="SCJ49099.1"/>
    </source>
</evidence>
<organism evidence="4">
    <name type="scientific">uncultured Anaerotruncus sp</name>
    <dbReference type="NCBI Taxonomy" id="905011"/>
    <lineage>
        <taxon>Bacteria</taxon>
        <taxon>Bacillati</taxon>
        <taxon>Bacillota</taxon>
        <taxon>Clostridia</taxon>
        <taxon>Eubacteriales</taxon>
        <taxon>Oscillospiraceae</taxon>
        <taxon>Anaerotruncus</taxon>
        <taxon>environmental samples</taxon>
    </lineage>
</organism>
<proteinExistence type="predicted"/>
<feature type="domain" description="Nucleoside transporter/FeoB GTPase Gate" evidence="3">
    <location>
        <begin position="95"/>
        <end position="216"/>
    </location>
</feature>
<gene>
    <name evidence="4" type="ORF">SAMEA3545359_00553</name>
</gene>
<accession>A0A1C6GUV1</accession>
<evidence type="ECO:0000259" key="3">
    <source>
        <dbReference type="Pfam" id="PF07670"/>
    </source>
</evidence>
<name>A0A1C6GUV1_9FIRM</name>
<dbReference type="Pfam" id="PF07664">
    <property type="entry name" value="FeoB_C"/>
    <property type="match status" value="1"/>
</dbReference>
<feature type="transmembrane region" description="Helical" evidence="1">
    <location>
        <begin position="153"/>
        <end position="174"/>
    </location>
</feature>
<dbReference type="EMBL" id="FMHG01000001">
    <property type="protein sequence ID" value="SCJ49099.1"/>
    <property type="molecule type" value="Genomic_DNA"/>
</dbReference>